<organism evidence="14 15">
    <name type="scientific">Cnephaeus nilssonii</name>
    <name type="common">Northern bat</name>
    <name type="synonym">Eptesicus nilssonii</name>
    <dbReference type="NCBI Taxonomy" id="3371016"/>
    <lineage>
        <taxon>Eukaryota</taxon>
        <taxon>Metazoa</taxon>
        <taxon>Chordata</taxon>
        <taxon>Craniata</taxon>
        <taxon>Vertebrata</taxon>
        <taxon>Euteleostomi</taxon>
        <taxon>Mammalia</taxon>
        <taxon>Eutheria</taxon>
        <taxon>Laurasiatheria</taxon>
        <taxon>Chiroptera</taxon>
        <taxon>Yangochiroptera</taxon>
        <taxon>Vespertilionidae</taxon>
        <taxon>Cnephaeus</taxon>
    </lineage>
</organism>
<name>A0AA40HF05_CNENI</name>
<keyword evidence="15" id="KW-1185">Reference proteome</keyword>
<feature type="region of interest" description="Disordered" evidence="9">
    <location>
        <begin position="309"/>
        <end position="389"/>
    </location>
</feature>
<feature type="non-terminal residue" evidence="14">
    <location>
        <position position="801"/>
    </location>
</feature>
<comment type="subunit">
    <text evidence="8">Component of the Mediator complex.</text>
</comment>
<evidence type="ECO:0000256" key="1">
    <source>
        <dbReference type="ARBA" id="ARBA00004123"/>
    </source>
</evidence>
<sequence length="801" mass="85139">MVPGSEGPARAGGLVADVVFVIEGTANLGPYFEGLRKHYLLPAIEYFNGGPPAETDFGGDYGGYPVQPRGVQHGGLRSRVLVQCHAPTSSAYEFVTWLDGIKFMGGGGESCSLIAEGLSTALQLFDDFKKMREQIGQTHRVCLLICNSPPYLLPAVESTTYSGCTTESLVQKIGERGIHFSIVSPRKLPALRLLFEKAAPPAMLEPLQPPADVSQDPRHMVLVRGLVLPVGGGSAPGPLQPKQPVSLPPAPSSSAALSAAPQQPLPSVPQQYQVSRELECSSGGCPECSGGCQEPEGWAGPALLPINPLQQAAPGVGPPFSQAQAPSLPQGPPGAPKPSPTSQPNLVSTVAPVQGLAPTAQPGAPSMAGTVAPGGVSGPSPAQLGASALGGQQSVSNKLLAWKTQTCLVDANTKLTRSLPCQVYVNHGENLKTEQWPQKLIMQLIPQQLLTTLGPLFRNSRMVQFHFTNKDLESLKGLYRIMGNGFAGCVHFPHTAPCEVRVLMLLYSSKKKIFMGLIPYDQSGFVNGIRQVITNHKQVQQQKLEQQRGMGAQQAPPGLGPILEDQARPSPNLLQLRPPQPQPQGTVGASAAVGQPQPQSAAQAPPGTAQGPPGAAPGPLPPGPILRPQNPGANPQLRSLLLNPPPPQTGVPPQQASLHHLQPPGAPALLPPPHQGLGQPQLGPPLLHPPPAQSWPAQLPPRAPLPGQMLLSGGPRGPVPQPGLQPSREREGPVFRKKWERDYFFVEVKNMPTCLICKKIMSVLKEYNLKRHYESKHSKNFDQYTDQTRDAILSELKKGLK</sequence>
<evidence type="ECO:0000256" key="7">
    <source>
        <dbReference type="ARBA" id="ARBA00023242"/>
    </source>
</evidence>
<dbReference type="InterPro" id="IPR036465">
    <property type="entry name" value="vWFA_dom_sf"/>
</dbReference>
<evidence type="ECO:0000256" key="6">
    <source>
        <dbReference type="ARBA" id="ARBA00023163"/>
    </source>
</evidence>
<feature type="domain" description="Mediator complex subunit Med25 synapsin 1" evidence="11">
    <location>
        <begin position="234"/>
        <end position="383"/>
    </location>
</feature>
<feature type="compositionally biased region" description="Pro residues" evidence="9">
    <location>
        <begin position="664"/>
        <end position="674"/>
    </location>
</feature>
<evidence type="ECO:0000256" key="3">
    <source>
        <dbReference type="ARBA" id="ARBA00019694"/>
    </source>
</evidence>
<keyword evidence="5" id="KW-0010">Activator</keyword>
<feature type="domain" description="Mediator complex subunit Med25 PTOV" evidence="10">
    <location>
        <begin position="400"/>
        <end position="538"/>
    </location>
</feature>
<dbReference type="PANTHER" id="PTHR12433:SF10">
    <property type="entry name" value="MEDIATOR OF RNA POLYMERASE II TRANSCRIPTION SUBUNIT 25"/>
    <property type="match status" value="1"/>
</dbReference>
<feature type="compositionally biased region" description="Low complexity" evidence="9">
    <location>
        <begin position="588"/>
        <end position="613"/>
    </location>
</feature>
<accession>A0AA40HF05</accession>
<dbReference type="InterPro" id="IPR021397">
    <property type="entry name" value="Mediator_Med25_SD1"/>
</dbReference>
<dbReference type="InterPro" id="IPR021394">
    <property type="entry name" value="Med25_PTOV"/>
</dbReference>
<dbReference type="AlphaFoldDB" id="A0AA40HF05"/>
<feature type="domain" description="SPIN-DOC-like zinc-finger" evidence="13">
    <location>
        <begin position="737"/>
        <end position="797"/>
    </location>
</feature>
<feature type="compositionally biased region" description="Low complexity" evidence="9">
    <location>
        <begin position="252"/>
        <end position="262"/>
    </location>
</feature>
<reference evidence="14" key="1">
    <citation type="submission" date="2023-06" db="EMBL/GenBank/DDBJ databases">
        <title>Reference genome for the Northern bat (Eptesicus nilssonii), a most northern bat species.</title>
        <authorList>
            <person name="Laine V.N."/>
            <person name="Pulliainen A.T."/>
            <person name="Lilley T.M."/>
        </authorList>
    </citation>
    <scope>NUCLEOTIDE SEQUENCE</scope>
    <source>
        <strain evidence="14">BLF_Eptnil</strain>
        <tissue evidence="14">Kidney</tissue>
    </source>
</reference>
<feature type="region of interest" description="Disordered" evidence="9">
    <location>
        <begin position="540"/>
        <end position="733"/>
    </location>
</feature>
<evidence type="ECO:0000259" key="12">
    <source>
        <dbReference type="Pfam" id="PF11265"/>
    </source>
</evidence>
<feature type="compositionally biased region" description="Pro residues" evidence="9">
    <location>
        <begin position="329"/>
        <end position="341"/>
    </location>
</feature>
<dbReference type="InterPro" id="IPR040647">
    <property type="entry name" value="SPIN-DOC_Znf-C2H2"/>
</dbReference>
<evidence type="ECO:0000259" key="11">
    <source>
        <dbReference type="Pfam" id="PF11235"/>
    </source>
</evidence>
<evidence type="ECO:0000256" key="8">
    <source>
        <dbReference type="RuleBase" id="RU369088"/>
    </source>
</evidence>
<dbReference type="InterPro" id="IPR021419">
    <property type="entry name" value="Mediator_Med25_VWA"/>
</dbReference>
<dbReference type="Pfam" id="PF11232">
    <property type="entry name" value="Med25"/>
    <property type="match status" value="1"/>
</dbReference>
<dbReference type="Proteomes" id="UP001177744">
    <property type="component" value="Unassembled WGS sequence"/>
</dbReference>
<evidence type="ECO:0000259" key="10">
    <source>
        <dbReference type="Pfam" id="PF11232"/>
    </source>
</evidence>
<dbReference type="Pfam" id="PF11235">
    <property type="entry name" value="Med25_SD1"/>
    <property type="match status" value="1"/>
</dbReference>
<dbReference type="SUPFAM" id="SSF53300">
    <property type="entry name" value="vWA-like"/>
    <property type="match status" value="1"/>
</dbReference>
<dbReference type="GO" id="GO:0005667">
    <property type="term" value="C:transcription regulator complex"/>
    <property type="evidence" value="ECO:0007669"/>
    <property type="project" value="UniProtKB-UniRule"/>
</dbReference>
<keyword evidence="7 8" id="KW-0539">Nucleus</keyword>
<keyword evidence="4 8" id="KW-0805">Transcription regulation</keyword>
<feature type="domain" description="Mediator of RNA polymerase II transcription subunit 25 von Willebrand factor type A" evidence="12">
    <location>
        <begin position="15"/>
        <end position="226"/>
    </location>
</feature>
<dbReference type="GO" id="GO:0016592">
    <property type="term" value="C:mediator complex"/>
    <property type="evidence" value="ECO:0007669"/>
    <property type="project" value="UniProtKB-UniRule"/>
</dbReference>
<dbReference type="EMBL" id="JAULJE010000021">
    <property type="protein sequence ID" value="KAK1329933.1"/>
    <property type="molecule type" value="Genomic_DNA"/>
</dbReference>
<keyword evidence="6 8" id="KW-0804">Transcription</keyword>
<dbReference type="Pfam" id="PF11265">
    <property type="entry name" value="Med25_VWA"/>
    <property type="match status" value="1"/>
</dbReference>
<feature type="compositionally biased region" description="Low complexity" evidence="9">
    <location>
        <begin position="651"/>
        <end position="663"/>
    </location>
</feature>
<protein>
    <recommendedName>
        <fullName evidence="3 8">Mediator of RNA polymerase II transcription subunit 25</fullName>
    </recommendedName>
</protein>
<feature type="region of interest" description="Disordered" evidence="9">
    <location>
        <begin position="233"/>
        <end position="271"/>
    </location>
</feature>
<evidence type="ECO:0000313" key="15">
    <source>
        <dbReference type="Proteomes" id="UP001177744"/>
    </source>
</evidence>
<comment type="function">
    <text evidence="8">Component of the Mediator complex, a coactivator involved in the regulated transcription of nearly all RNA polymerase II-dependent genes. Mediator functions as a bridge to convey information from gene-specific regulatory proteins to the basal RNA polymerase II transcription machinery. Mediator is recruited to promoters by direct interactions with regulatory proteins and serves as a scaffold for the assembly of a functional preinitiation complex with RNA polymerase II and the general transcription factors.</text>
</comment>
<evidence type="ECO:0000259" key="13">
    <source>
        <dbReference type="Pfam" id="PF18658"/>
    </source>
</evidence>
<feature type="compositionally biased region" description="Pro residues" evidence="9">
    <location>
        <begin position="682"/>
        <end position="704"/>
    </location>
</feature>
<gene>
    <name evidence="14" type="ORF">QTO34_010116</name>
</gene>
<feature type="compositionally biased region" description="Pro residues" evidence="9">
    <location>
        <begin position="614"/>
        <end position="625"/>
    </location>
</feature>
<evidence type="ECO:0000256" key="4">
    <source>
        <dbReference type="ARBA" id="ARBA00023015"/>
    </source>
</evidence>
<dbReference type="PANTHER" id="PTHR12433">
    <property type="entry name" value="MEDIATOR OF RNA POLYMERASE II TRANSCRIPTION SUBUNIT 25"/>
    <property type="match status" value="1"/>
</dbReference>
<dbReference type="FunFam" id="2.40.290.30:FF:000001">
    <property type="entry name" value="Mediator of RNA polymerase II transcription subunit 25"/>
    <property type="match status" value="1"/>
</dbReference>
<evidence type="ECO:0000256" key="5">
    <source>
        <dbReference type="ARBA" id="ARBA00023159"/>
    </source>
</evidence>
<comment type="caution">
    <text evidence="14">The sequence shown here is derived from an EMBL/GenBank/DDBJ whole genome shotgun (WGS) entry which is preliminary data.</text>
</comment>
<dbReference type="Pfam" id="PF18658">
    <property type="entry name" value="zf-C2H2_12"/>
    <property type="match status" value="1"/>
</dbReference>
<evidence type="ECO:0000256" key="9">
    <source>
        <dbReference type="SAM" id="MobiDB-lite"/>
    </source>
</evidence>
<evidence type="ECO:0000313" key="14">
    <source>
        <dbReference type="EMBL" id="KAK1329933.1"/>
    </source>
</evidence>
<comment type="similarity">
    <text evidence="2 8">Belongs to the Mediator complex subunit 25 family.</text>
</comment>
<comment type="subcellular location">
    <subcellularLocation>
        <location evidence="1 8">Nucleus</location>
    </subcellularLocation>
</comment>
<dbReference type="Gene3D" id="2.40.290.30">
    <property type="entry name" value="Mediator complex subunit 25, ACID domain"/>
    <property type="match status" value="1"/>
</dbReference>
<dbReference type="InterPro" id="IPR038196">
    <property type="entry name" value="Med25_PTOV_sf"/>
</dbReference>
<proteinExistence type="inferred from homology"/>
<feature type="compositionally biased region" description="Pro residues" evidence="9">
    <location>
        <begin position="238"/>
        <end position="251"/>
    </location>
</feature>
<dbReference type="GO" id="GO:0045944">
    <property type="term" value="P:positive regulation of transcription by RNA polymerase II"/>
    <property type="evidence" value="ECO:0007669"/>
    <property type="project" value="TreeGrafter"/>
</dbReference>
<evidence type="ECO:0000256" key="2">
    <source>
        <dbReference type="ARBA" id="ARBA00009102"/>
    </source>
</evidence>